<dbReference type="PROSITE" id="PS50109">
    <property type="entry name" value="HIS_KIN"/>
    <property type="match status" value="1"/>
</dbReference>
<evidence type="ECO:0000256" key="4">
    <source>
        <dbReference type="ARBA" id="ARBA00022679"/>
    </source>
</evidence>
<dbReference type="InterPro" id="IPR000014">
    <property type="entry name" value="PAS"/>
</dbReference>
<dbReference type="Gene3D" id="3.30.450.20">
    <property type="entry name" value="PAS domain"/>
    <property type="match status" value="1"/>
</dbReference>
<organism evidence="12 13">
    <name type="scientific">Candidatus Magnetobacterium casense</name>
    <dbReference type="NCBI Taxonomy" id="1455061"/>
    <lineage>
        <taxon>Bacteria</taxon>
        <taxon>Pseudomonadati</taxon>
        <taxon>Nitrospirota</taxon>
        <taxon>Thermodesulfovibrionia</taxon>
        <taxon>Thermodesulfovibrionales</taxon>
        <taxon>Candidatus Magnetobacteriaceae</taxon>
        <taxon>Candidatus Magnetobacterium</taxon>
    </lineage>
</organism>
<evidence type="ECO:0000256" key="3">
    <source>
        <dbReference type="ARBA" id="ARBA00022553"/>
    </source>
</evidence>
<dbReference type="SMART" id="SM00065">
    <property type="entry name" value="GAF"/>
    <property type="match status" value="1"/>
</dbReference>
<keyword evidence="7" id="KW-0067">ATP-binding</keyword>
<dbReference type="InterPro" id="IPR003594">
    <property type="entry name" value="HATPase_dom"/>
</dbReference>
<keyword evidence="6" id="KW-0418">Kinase</keyword>
<evidence type="ECO:0000256" key="1">
    <source>
        <dbReference type="ARBA" id="ARBA00000085"/>
    </source>
</evidence>
<dbReference type="EC" id="2.7.13.3" evidence="2"/>
<evidence type="ECO:0000259" key="9">
    <source>
        <dbReference type="PROSITE" id="PS50109"/>
    </source>
</evidence>
<evidence type="ECO:0000256" key="7">
    <source>
        <dbReference type="ARBA" id="ARBA00022840"/>
    </source>
</evidence>
<comment type="caution">
    <text evidence="12">The sequence shown here is derived from an EMBL/GenBank/DDBJ whole genome shotgun (WGS) entry which is preliminary data.</text>
</comment>
<dbReference type="Gene3D" id="3.30.565.10">
    <property type="entry name" value="Histidine kinase-like ATPase, C-terminal domain"/>
    <property type="match status" value="1"/>
</dbReference>
<accession>A0ABS6RVG1</accession>
<feature type="domain" description="Histidine kinase" evidence="9">
    <location>
        <begin position="329"/>
        <end position="542"/>
    </location>
</feature>
<gene>
    <name evidence="12" type="ORF">HWQ67_00210</name>
</gene>
<evidence type="ECO:0000313" key="13">
    <source>
        <dbReference type="Proteomes" id="UP001196980"/>
    </source>
</evidence>
<evidence type="ECO:0000259" key="10">
    <source>
        <dbReference type="PROSITE" id="PS50112"/>
    </source>
</evidence>
<protein>
    <recommendedName>
        <fullName evidence="2">histidine kinase</fullName>
        <ecNumber evidence="2">2.7.13.3</ecNumber>
    </recommendedName>
</protein>
<dbReference type="PRINTS" id="PR00344">
    <property type="entry name" value="BCTRLSENSOR"/>
</dbReference>
<dbReference type="Gene3D" id="3.30.450.40">
    <property type="match status" value="1"/>
</dbReference>
<dbReference type="Pfam" id="PF13185">
    <property type="entry name" value="GAF_2"/>
    <property type="match status" value="1"/>
</dbReference>
<keyword evidence="5" id="KW-0547">Nucleotide-binding</keyword>
<evidence type="ECO:0000313" key="12">
    <source>
        <dbReference type="EMBL" id="MBV6339999.1"/>
    </source>
</evidence>
<dbReference type="InterPro" id="IPR013767">
    <property type="entry name" value="PAS_fold"/>
</dbReference>
<dbReference type="SUPFAM" id="SSF55785">
    <property type="entry name" value="PYP-like sensor domain (PAS domain)"/>
    <property type="match status" value="1"/>
</dbReference>
<proteinExistence type="predicted"/>
<feature type="domain" description="PAC" evidence="11">
    <location>
        <begin position="259"/>
        <end position="309"/>
    </location>
</feature>
<evidence type="ECO:0000256" key="2">
    <source>
        <dbReference type="ARBA" id="ARBA00012438"/>
    </source>
</evidence>
<dbReference type="SUPFAM" id="SSF47384">
    <property type="entry name" value="Homodimeric domain of signal transducing histidine kinase"/>
    <property type="match status" value="1"/>
</dbReference>
<dbReference type="PANTHER" id="PTHR43065:SF10">
    <property type="entry name" value="PEROXIDE STRESS-ACTIVATED HISTIDINE KINASE MAK3"/>
    <property type="match status" value="1"/>
</dbReference>
<dbReference type="PROSITE" id="PS50113">
    <property type="entry name" value="PAC"/>
    <property type="match status" value="1"/>
</dbReference>
<dbReference type="InterPro" id="IPR035965">
    <property type="entry name" value="PAS-like_dom_sf"/>
</dbReference>
<dbReference type="CDD" id="cd00130">
    <property type="entry name" value="PAS"/>
    <property type="match status" value="1"/>
</dbReference>
<dbReference type="Pfam" id="PF02518">
    <property type="entry name" value="HATPase_c"/>
    <property type="match status" value="1"/>
</dbReference>
<dbReference type="SUPFAM" id="SSF55874">
    <property type="entry name" value="ATPase domain of HSP90 chaperone/DNA topoisomerase II/histidine kinase"/>
    <property type="match status" value="1"/>
</dbReference>
<evidence type="ECO:0000259" key="11">
    <source>
        <dbReference type="PROSITE" id="PS50113"/>
    </source>
</evidence>
<dbReference type="InterPro" id="IPR005467">
    <property type="entry name" value="His_kinase_dom"/>
</dbReference>
<dbReference type="Gene3D" id="1.10.287.130">
    <property type="match status" value="1"/>
</dbReference>
<dbReference type="RefSeq" id="WP_218250619.1">
    <property type="nucleotide sequence ID" value="NZ_JABXWD010000002.1"/>
</dbReference>
<keyword evidence="13" id="KW-1185">Reference proteome</keyword>
<name>A0ABS6RVG1_9BACT</name>
<keyword evidence="8" id="KW-0902">Two-component regulatory system</keyword>
<evidence type="ECO:0000256" key="8">
    <source>
        <dbReference type="ARBA" id="ARBA00023012"/>
    </source>
</evidence>
<dbReference type="PROSITE" id="PS50112">
    <property type="entry name" value="PAS"/>
    <property type="match status" value="1"/>
</dbReference>
<dbReference type="EMBL" id="JABXWD010000002">
    <property type="protein sequence ID" value="MBV6339999.1"/>
    <property type="molecule type" value="Genomic_DNA"/>
</dbReference>
<dbReference type="Proteomes" id="UP001196980">
    <property type="component" value="Unassembled WGS sequence"/>
</dbReference>
<dbReference type="InterPro" id="IPR029016">
    <property type="entry name" value="GAF-like_dom_sf"/>
</dbReference>
<evidence type="ECO:0000256" key="5">
    <source>
        <dbReference type="ARBA" id="ARBA00022741"/>
    </source>
</evidence>
<dbReference type="InterPro" id="IPR003018">
    <property type="entry name" value="GAF"/>
</dbReference>
<evidence type="ECO:0000256" key="6">
    <source>
        <dbReference type="ARBA" id="ARBA00022777"/>
    </source>
</evidence>
<comment type="catalytic activity">
    <reaction evidence="1">
        <text>ATP + protein L-histidine = ADP + protein N-phospho-L-histidine.</text>
        <dbReference type="EC" id="2.7.13.3"/>
    </reaction>
</comment>
<keyword evidence="4" id="KW-0808">Transferase</keyword>
<dbReference type="SMART" id="SM00387">
    <property type="entry name" value="HATPase_c"/>
    <property type="match status" value="1"/>
</dbReference>
<dbReference type="InterPro" id="IPR036890">
    <property type="entry name" value="HATPase_C_sf"/>
</dbReference>
<dbReference type="Pfam" id="PF00989">
    <property type="entry name" value="PAS"/>
    <property type="match status" value="1"/>
</dbReference>
<reference evidence="12 13" key="1">
    <citation type="journal article" date="2020" name="J Geophys Res Biogeosci">
        <title>Magnetotaxis as an Adaptation to Enable Bacterial Shuttling of Microbial Sulfur and Sulfur Cycling Across Aquatic Oxic#Anoxic Interfaces.</title>
        <authorList>
            <person name="Li J."/>
            <person name="Liu P."/>
            <person name="Wang J."/>
            <person name="Roberts A.P."/>
            <person name="Pan Y."/>
        </authorList>
    </citation>
    <scope>NUCLEOTIDE SEQUENCE [LARGE SCALE GENOMIC DNA]</scope>
    <source>
        <strain evidence="12 13">MYR-1_YQ</strain>
    </source>
</reference>
<feature type="domain" description="PAS" evidence="10">
    <location>
        <begin position="182"/>
        <end position="226"/>
    </location>
</feature>
<dbReference type="InterPro" id="IPR036097">
    <property type="entry name" value="HisK_dim/P_sf"/>
</dbReference>
<dbReference type="InterPro" id="IPR000700">
    <property type="entry name" value="PAS-assoc_C"/>
</dbReference>
<keyword evidence="3" id="KW-0597">Phosphoprotein</keyword>
<sequence>MTEDTVNEGVGKTRREREMSALLEGARAVLRYKKFEDIARAIFDKCKEMTGATSGYVALLSAAGDENEVLFLDPGGRKCIVDPSLPMPIRGLRETAYRTGKAVCDNNFATSKWWDYLPQGHVSLDNVLFAPLILEGKTVGLIGLANKPGDFDDDDLHIATAFGEFVAIALHNSQTLQRLQDSEQRFRNVVEAAGDAIVSIDSSDNITTWNKAAQDMFGYTEQEALGSPVTIIIPQHYRDAHREGILRVNRTGISKHAGKILDLTALRKDGTEFPIELSLTKWTIGEKLYFTAIIRDITRRKQIEEELKIQNQLVVEQSRQLAISELMISIAHHWRQPLSAIGAIVQNVEDAFDYKELDEDFFHDSTKKIVEELIYLSKTIDNFSSFYHRDKEKTLFRIHECIEKTLLLLNDYLISKSITIEVDIEKNLEIEGYFNEFSRVILNIINNIKDVFDEREIKDGHIKILACRNTHSGKTRLSISDNGGGMREDIKFRIFDPYFTTKHKSRGVGLGLYMARVMIEKNLNGSITAQNTGKGAEFIIEI</sequence>
<dbReference type="NCBIfam" id="TIGR00229">
    <property type="entry name" value="sensory_box"/>
    <property type="match status" value="1"/>
</dbReference>
<dbReference type="InterPro" id="IPR004358">
    <property type="entry name" value="Sig_transdc_His_kin-like_C"/>
</dbReference>
<dbReference type="PANTHER" id="PTHR43065">
    <property type="entry name" value="SENSOR HISTIDINE KINASE"/>
    <property type="match status" value="1"/>
</dbReference>
<dbReference type="SUPFAM" id="SSF55781">
    <property type="entry name" value="GAF domain-like"/>
    <property type="match status" value="1"/>
</dbReference>
<dbReference type="SMART" id="SM00091">
    <property type="entry name" value="PAS"/>
    <property type="match status" value="1"/>
</dbReference>